<dbReference type="Pfam" id="PF00293">
    <property type="entry name" value="NUDIX"/>
    <property type="match status" value="1"/>
</dbReference>
<dbReference type="InterPro" id="IPR038596">
    <property type="entry name" value="Janus_sf"/>
</dbReference>
<keyword evidence="4" id="KW-0479">Metal-binding</keyword>
<comment type="caution">
    <text evidence="9">The sequence shown here is derived from an EMBL/GenBank/DDBJ whole genome shotgun (WGS) entry which is preliminary data.</text>
</comment>
<dbReference type="Proteomes" id="UP001497392">
    <property type="component" value="Unassembled WGS sequence"/>
</dbReference>
<gene>
    <name evidence="9" type="primary">g2673</name>
    <name evidence="9" type="ORF">VP750_LOCUS2289</name>
</gene>
<comment type="cofactor">
    <cofactor evidence="1">
        <name>Mg(2+)</name>
        <dbReference type="ChEBI" id="CHEBI:18420"/>
    </cofactor>
</comment>
<reference evidence="9 10" key="1">
    <citation type="submission" date="2024-06" db="EMBL/GenBank/DDBJ databases">
        <authorList>
            <person name="Kraege A."/>
            <person name="Thomma B."/>
        </authorList>
    </citation>
    <scope>NUCLEOTIDE SEQUENCE [LARGE SCALE GENOMIC DNA]</scope>
</reference>
<dbReference type="CDD" id="cd03429">
    <property type="entry name" value="NUDIX_NADH_pyrophosphatase_Nudt13"/>
    <property type="match status" value="1"/>
</dbReference>
<dbReference type="PANTHER" id="PTHR42904">
    <property type="entry name" value="NUDIX HYDROLASE, NUDC SUBFAMILY"/>
    <property type="match status" value="1"/>
</dbReference>
<keyword evidence="5" id="KW-0378">Hydrolase</keyword>
<dbReference type="InterPro" id="IPR049734">
    <property type="entry name" value="NudC-like_C"/>
</dbReference>
<dbReference type="Pfam" id="PF05005">
    <property type="entry name" value="Ocnus"/>
    <property type="match status" value="1"/>
</dbReference>
<name>A0ABP1FKY4_9CHLO</name>
<evidence type="ECO:0000259" key="8">
    <source>
        <dbReference type="PROSITE" id="PS51462"/>
    </source>
</evidence>
<dbReference type="EC" id="3.6.1.22" evidence="3"/>
<dbReference type="PANTHER" id="PTHR42904:SF8">
    <property type="entry name" value="NAD(+) DIPHOSPHATASE"/>
    <property type="match status" value="1"/>
</dbReference>
<evidence type="ECO:0000313" key="9">
    <source>
        <dbReference type="EMBL" id="CAL5220630.1"/>
    </source>
</evidence>
<dbReference type="Pfam" id="PF09296">
    <property type="entry name" value="NUDIX-like"/>
    <property type="match status" value="1"/>
</dbReference>
<feature type="domain" description="Nudix hydrolase" evidence="8">
    <location>
        <begin position="149"/>
        <end position="310"/>
    </location>
</feature>
<dbReference type="SUPFAM" id="SSF55811">
    <property type="entry name" value="Nudix"/>
    <property type="match status" value="1"/>
</dbReference>
<dbReference type="Gene3D" id="3.50.20.20">
    <property type="entry name" value="Janus/Ocnus"/>
    <property type="match status" value="1"/>
</dbReference>
<evidence type="ECO:0000256" key="3">
    <source>
        <dbReference type="ARBA" id="ARBA00012381"/>
    </source>
</evidence>
<dbReference type="InterPro" id="IPR000086">
    <property type="entry name" value="NUDIX_hydrolase_dom"/>
</dbReference>
<evidence type="ECO:0000256" key="2">
    <source>
        <dbReference type="ARBA" id="ARBA00010971"/>
    </source>
</evidence>
<dbReference type="PROSITE" id="PS00893">
    <property type="entry name" value="NUDIX_BOX"/>
    <property type="match status" value="1"/>
</dbReference>
<dbReference type="SUPFAM" id="SSF143724">
    <property type="entry name" value="PHP14-like"/>
    <property type="match status" value="1"/>
</dbReference>
<sequence>MGRDDPAALAEAKAHAAAKLVPVLNGQSLITTQDKPRAVILELQEASEHLSTDDLVFLGLQDGTPVFTAACKESITDLVSSGAEATWVDLRRDGPKLIGGDAALLALAQALVRWNRSNAFSAATGEPMVSQQGGHARVAEGGKGRIVYPRIDPAAIMLVSCGDYVLLGRQSRWAPGRYSCLAGFIEIGETLEMAVAREVQEEAGVVVDPESIRYEASQPWPFPQSLMIGFQAQACHSQDTAKREAALDQLKSCVHPLAQHEVEHSLLAELALPTPAVDTVELEDARWFHLTWLERQLSNSAAATSEDAIANGLTFSLPGSYALAHTLISSWIARQRQNRSHLWKEEVESVDIDQSGTYKYVLLRLQNRQSKHQSRLLVRGRQSAGYHRDIVQSEQQVHTSEETEVKCVGGGRIAFHTDERRIEIYGYSSEYDQAPHSISAALVRTRYPFLSVTVSYSGY</sequence>
<accession>A0ABP1FKY4</accession>
<dbReference type="Gene3D" id="3.90.79.20">
    <property type="match status" value="1"/>
</dbReference>
<dbReference type="PROSITE" id="PS51462">
    <property type="entry name" value="NUDIX"/>
    <property type="match status" value="1"/>
</dbReference>
<protein>
    <recommendedName>
        <fullName evidence="3">NAD(+) diphosphatase</fullName>
        <ecNumber evidence="3">3.6.1.22</ecNumber>
    </recommendedName>
</protein>
<dbReference type="InterPro" id="IPR020084">
    <property type="entry name" value="NUDIX_hydrolase_CS"/>
</dbReference>
<dbReference type="EMBL" id="CAXHTA020000004">
    <property type="protein sequence ID" value="CAL5220630.1"/>
    <property type="molecule type" value="Genomic_DNA"/>
</dbReference>
<evidence type="ECO:0000256" key="7">
    <source>
        <dbReference type="ARBA" id="ARBA00023027"/>
    </source>
</evidence>
<dbReference type="InterPro" id="IPR015375">
    <property type="entry name" value="NADH_PPase-like_N"/>
</dbReference>
<dbReference type="Gene3D" id="3.90.79.10">
    <property type="entry name" value="Nucleoside Triphosphate Pyrophosphohydrolase"/>
    <property type="match status" value="1"/>
</dbReference>
<proteinExistence type="inferred from homology"/>
<evidence type="ECO:0000256" key="4">
    <source>
        <dbReference type="ARBA" id="ARBA00022723"/>
    </source>
</evidence>
<dbReference type="InterPro" id="IPR007702">
    <property type="entry name" value="Janus"/>
</dbReference>
<keyword evidence="10" id="KW-1185">Reference proteome</keyword>
<evidence type="ECO:0000256" key="6">
    <source>
        <dbReference type="ARBA" id="ARBA00022842"/>
    </source>
</evidence>
<evidence type="ECO:0000256" key="1">
    <source>
        <dbReference type="ARBA" id="ARBA00001946"/>
    </source>
</evidence>
<comment type="similarity">
    <text evidence="2">Belongs to the janus family.</text>
</comment>
<keyword evidence="6" id="KW-0460">Magnesium</keyword>
<dbReference type="InterPro" id="IPR015797">
    <property type="entry name" value="NUDIX_hydrolase-like_dom_sf"/>
</dbReference>
<dbReference type="InterPro" id="IPR050241">
    <property type="entry name" value="NAD-cap_RNA_hydrolase_NudC"/>
</dbReference>
<dbReference type="NCBIfam" id="NF001299">
    <property type="entry name" value="PRK00241.1"/>
    <property type="match status" value="1"/>
</dbReference>
<evidence type="ECO:0000313" key="10">
    <source>
        <dbReference type="Proteomes" id="UP001497392"/>
    </source>
</evidence>
<keyword evidence="7" id="KW-0520">NAD</keyword>
<organism evidence="9 10">
    <name type="scientific">Coccomyxa viridis</name>
    <dbReference type="NCBI Taxonomy" id="1274662"/>
    <lineage>
        <taxon>Eukaryota</taxon>
        <taxon>Viridiplantae</taxon>
        <taxon>Chlorophyta</taxon>
        <taxon>core chlorophytes</taxon>
        <taxon>Trebouxiophyceae</taxon>
        <taxon>Trebouxiophyceae incertae sedis</taxon>
        <taxon>Coccomyxaceae</taxon>
        <taxon>Coccomyxa</taxon>
    </lineage>
</organism>
<evidence type="ECO:0000256" key="5">
    <source>
        <dbReference type="ARBA" id="ARBA00022801"/>
    </source>
</evidence>